<reference evidence="3" key="1">
    <citation type="journal article" date="2005" name="Nature">
        <title>Sequencing of Aspergillus nidulans and comparative analysis with A. fumigatus and A. oryzae.</title>
        <authorList>
            <person name="Galagan J.E."/>
            <person name="Calvo S.E."/>
            <person name="Cuomo C."/>
            <person name="Ma L.J."/>
            <person name="Wortman J.R."/>
            <person name="Batzoglou S."/>
            <person name="Lee S.I."/>
            <person name="Basturkmen M."/>
            <person name="Spevak C.C."/>
            <person name="Clutterbuck J."/>
            <person name="Kapitonov V."/>
            <person name="Jurka J."/>
            <person name="Scazzocchio C."/>
            <person name="Farman M."/>
            <person name="Butler J."/>
            <person name="Purcell S."/>
            <person name="Harris S."/>
            <person name="Braus G.H."/>
            <person name="Draht O."/>
            <person name="Busch S."/>
            <person name="D'Enfert C."/>
            <person name="Bouchier C."/>
            <person name="Goldman G.H."/>
            <person name="Bell-Pedersen D."/>
            <person name="Griffiths-Jones S."/>
            <person name="Doonan J.H."/>
            <person name="Yu J."/>
            <person name="Vienken K."/>
            <person name="Pain A."/>
            <person name="Freitag M."/>
            <person name="Selker E.U."/>
            <person name="Archer D.B."/>
            <person name="Penalva M.A."/>
            <person name="Oakley B.R."/>
            <person name="Momany M."/>
            <person name="Tanaka T."/>
            <person name="Kumagai T."/>
            <person name="Asai K."/>
            <person name="Machida M."/>
            <person name="Nierman W.C."/>
            <person name="Denning D.W."/>
            <person name="Caddick M."/>
            <person name="Hynes M."/>
            <person name="Paoletti M."/>
            <person name="Fischer R."/>
            <person name="Miller B."/>
            <person name="Dyer P."/>
            <person name="Sachs M.S."/>
            <person name="Osmani S.A."/>
            <person name="Birren B.W."/>
        </authorList>
    </citation>
    <scope>NUCLEOTIDE SEQUENCE [LARGE SCALE GENOMIC DNA]</scope>
    <source>
        <strain evidence="3">FGSC A4 / ATCC 38163 / CBS 112.46 / NRRL 194 / M139</strain>
    </source>
</reference>
<dbReference type="HOGENOM" id="CLU_2885766_0_0_1"/>
<evidence type="ECO:0000256" key="1">
    <source>
        <dbReference type="SAM" id="MobiDB-lite"/>
    </source>
</evidence>
<accession>C8VSE9</accession>
<dbReference type="InParanoid" id="C8VSE9"/>
<protein>
    <submittedName>
        <fullName evidence="2">Uncharacterized protein</fullName>
    </submittedName>
</protein>
<keyword evidence="3" id="KW-1185">Reference proteome</keyword>
<proteinExistence type="predicted"/>
<dbReference type="Proteomes" id="UP000000560">
    <property type="component" value="Chromosome VIII"/>
</dbReference>
<dbReference type="AlphaFoldDB" id="C8VSE9"/>
<evidence type="ECO:0000313" key="3">
    <source>
        <dbReference type="Proteomes" id="UP000000560"/>
    </source>
</evidence>
<feature type="region of interest" description="Disordered" evidence="1">
    <location>
        <begin position="35"/>
        <end position="63"/>
    </location>
</feature>
<dbReference type="RefSeq" id="XP_050469008.1">
    <property type="nucleotide sequence ID" value="XM_050613173.1"/>
</dbReference>
<organism evidence="2 3">
    <name type="scientific">Emericella nidulans (strain FGSC A4 / ATCC 38163 / CBS 112.46 / NRRL 194 / M139)</name>
    <name type="common">Aspergillus nidulans</name>
    <dbReference type="NCBI Taxonomy" id="227321"/>
    <lineage>
        <taxon>Eukaryota</taxon>
        <taxon>Fungi</taxon>
        <taxon>Dikarya</taxon>
        <taxon>Ascomycota</taxon>
        <taxon>Pezizomycotina</taxon>
        <taxon>Eurotiomycetes</taxon>
        <taxon>Eurotiomycetidae</taxon>
        <taxon>Eurotiales</taxon>
        <taxon>Aspergillaceae</taxon>
        <taxon>Aspergillus</taxon>
        <taxon>Aspergillus subgen. Nidulantes</taxon>
    </lineage>
</organism>
<reference evidence="3" key="2">
    <citation type="journal article" date="2009" name="Fungal Genet. Biol.">
        <title>The 2008 update of the Aspergillus nidulans genome annotation: a community effort.</title>
        <authorList>
            <person name="Wortman J.R."/>
            <person name="Gilsenan J.M."/>
            <person name="Joardar V."/>
            <person name="Deegan J."/>
            <person name="Clutterbuck J."/>
            <person name="Andersen M.R."/>
            <person name="Archer D."/>
            <person name="Bencina M."/>
            <person name="Braus G."/>
            <person name="Coutinho P."/>
            <person name="von Dohren H."/>
            <person name="Doonan J."/>
            <person name="Driessen A.J."/>
            <person name="Durek P."/>
            <person name="Espeso E."/>
            <person name="Fekete E."/>
            <person name="Flipphi M."/>
            <person name="Estrada C.G."/>
            <person name="Geysens S."/>
            <person name="Goldman G."/>
            <person name="de Groot P.W."/>
            <person name="Hansen K."/>
            <person name="Harris S.D."/>
            <person name="Heinekamp T."/>
            <person name="Helmstaedt K."/>
            <person name="Henrissat B."/>
            <person name="Hofmann G."/>
            <person name="Homan T."/>
            <person name="Horio T."/>
            <person name="Horiuchi H."/>
            <person name="James S."/>
            <person name="Jones M."/>
            <person name="Karaffa L."/>
            <person name="Karanyi Z."/>
            <person name="Kato M."/>
            <person name="Keller N."/>
            <person name="Kelly D.E."/>
            <person name="Kiel J.A."/>
            <person name="Kim J.M."/>
            <person name="van der Klei I.J."/>
            <person name="Klis F.M."/>
            <person name="Kovalchuk A."/>
            <person name="Krasevec N."/>
            <person name="Kubicek C.P."/>
            <person name="Liu B."/>
            <person name="Maccabe A."/>
            <person name="Meyer V."/>
            <person name="Mirabito P."/>
            <person name="Miskei M."/>
            <person name="Mos M."/>
            <person name="Mullins J."/>
            <person name="Nelson D.R."/>
            <person name="Nielsen J."/>
            <person name="Oakley B.R."/>
            <person name="Osmani S.A."/>
            <person name="Pakula T."/>
            <person name="Paszewski A."/>
            <person name="Paulsen I."/>
            <person name="Pilsyk S."/>
            <person name="Pocsi I."/>
            <person name="Punt P.J."/>
            <person name="Ram A.F."/>
            <person name="Ren Q."/>
            <person name="Robellet X."/>
            <person name="Robson G."/>
            <person name="Seiboth B."/>
            <person name="van Solingen P."/>
            <person name="Specht T."/>
            <person name="Sun J."/>
            <person name="Taheri-Talesh N."/>
            <person name="Takeshita N."/>
            <person name="Ussery D."/>
            <person name="vanKuyk P.A."/>
            <person name="Visser H."/>
            <person name="van de Vondervoort P.J."/>
            <person name="de Vries R.P."/>
            <person name="Walton J."/>
            <person name="Xiang X."/>
            <person name="Xiong Y."/>
            <person name="Zeng A.P."/>
            <person name="Brandt B.W."/>
            <person name="Cornell M.J."/>
            <person name="van den Hondel C.A."/>
            <person name="Visser J."/>
            <person name="Oliver S.G."/>
            <person name="Turner G."/>
        </authorList>
    </citation>
    <scope>GENOME REANNOTATION</scope>
    <source>
        <strain evidence="3">FGSC A4 / ATCC 38163 / CBS 112.46 / NRRL 194 / M139</strain>
    </source>
</reference>
<name>C8VSE9_EMENI</name>
<evidence type="ECO:0000313" key="2">
    <source>
        <dbReference type="EMBL" id="CBF87786.1"/>
    </source>
</evidence>
<sequence>MQVTKPEVAVSRRTGSTCEGKMRLRHTEEWARLSAGARSLKRKRRQQQREKRNTEYYTETEPA</sequence>
<dbReference type="EMBL" id="BN001308">
    <property type="protein sequence ID" value="CBF87786.1"/>
    <property type="molecule type" value="Genomic_DNA"/>
</dbReference>
<gene>
    <name evidence="2" type="ORF">ANIA_11298</name>
</gene>
<dbReference type="GeneID" id="74896903"/>
<dbReference type="KEGG" id="ani:ANIA_11298"/>